<dbReference type="SUPFAM" id="SSF55347">
    <property type="entry name" value="Glyceraldehyde-3-phosphate dehydrogenase-like, C-terminal domain"/>
    <property type="match status" value="1"/>
</dbReference>
<dbReference type="GO" id="GO:0016491">
    <property type="term" value="F:oxidoreductase activity"/>
    <property type="evidence" value="ECO:0007669"/>
    <property type="project" value="UniProtKB-KW"/>
</dbReference>
<comment type="caution">
    <text evidence="5">The sequence shown here is derived from an EMBL/GenBank/DDBJ whole genome shotgun (WGS) entry which is preliminary data.</text>
</comment>
<organism evidence="5 6">
    <name type="scientific">Candidatus Alectryocaccomicrobium excrementavium</name>
    <dbReference type="NCBI Taxonomy" id="2840668"/>
    <lineage>
        <taxon>Bacteria</taxon>
        <taxon>Bacillati</taxon>
        <taxon>Bacillota</taxon>
        <taxon>Clostridia</taxon>
        <taxon>Candidatus Alectryocaccomicrobium</taxon>
    </lineage>
</organism>
<dbReference type="Gene3D" id="3.40.50.720">
    <property type="entry name" value="NAD(P)-binding Rossmann-like Domain"/>
    <property type="match status" value="1"/>
</dbReference>
<dbReference type="SUPFAM" id="SSF51735">
    <property type="entry name" value="NAD(P)-binding Rossmann-fold domains"/>
    <property type="match status" value="1"/>
</dbReference>
<sequence>MKTVKIAMIGVGCISGIYLDNITKVFKEIELTGVCDLVRERAENAQKNYGVPKIYDTMYDAFADPEVDIVLNLTRPYEHFAVTKAALEAGKHVYSEKPLGASLEEGIQLRALAEEKGLMLGGAPDTFLGAGIQTCRRLIDDGFIGKPIGSAAYMIGCGHESWHPDPEFYYKYGGGPMFDMGPYYLTAMINLLGGVSEVMSASKITFPQRIITSQPLAGTVIDVDVSTYVAGTVKYDNGAIGTIFTTFDVQFPREISRFIEVYGTEGTLFVPDPNCFGGPVKLFRPEDGVLREVPLMYDYPENSRALGLADMAKAIATGREARCDYRQTFHVLEIIEGFETSSREGRWVKMQSHYDRKPPMKKNPLKGILD</sequence>
<evidence type="ECO:0000259" key="4">
    <source>
        <dbReference type="Pfam" id="PF22725"/>
    </source>
</evidence>
<dbReference type="InterPro" id="IPR050463">
    <property type="entry name" value="Gfo/Idh/MocA_oxidrdct_glycsds"/>
</dbReference>
<evidence type="ECO:0000313" key="6">
    <source>
        <dbReference type="Proteomes" id="UP000824140"/>
    </source>
</evidence>
<dbReference type="InterPro" id="IPR000683">
    <property type="entry name" value="Gfo/Idh/MocA-like_OxRdtase_N"/>
</dbReference>
<dbReference type="Gene3D" id="3.30.360.10">
    <property type="entry name" value="Dihydrodipicolinate Reductase, domain 2"/>
    <property type="match status" value="1"/>
</dbReference>
<protein>
    <submittedName>
        <fullName evidence="5">Gfo/Idh/MocA family oxidoreductase</fullName>
    </submittedName>
</protein>
<feature type="region of interest" description="Disordered" evidence="2">
    <location>
        <begin position="350"/>
        <end position="370"/>
    </location>
</feature>
<dbReference type="Proteomes" id="UP000824140">
    <property type="component" value="Unassembled WGS sequence"/>
</dbReference>
<evidence type="ECO:0000256" key="1">
    <source>
        <dbReference type="ARBA" id="ARBA00023002"/>
    </source>
</evidence>
<dbReference type="InterPro" id="IPR036291">
    <property type="entry name" value="NAD(P)-bd_dom_sf"/>
</dbReference>
<gene>
    <name evidence="5" type="ORF">IAA84_12280</name>
</gene>
<dbReference type="Pfam" id="PF22725">
    <property type="entry name" value="GFO_IDH_MocA_C3"/>
    <property type="match status" value="1"/>
</dbReference>
<evidence type="ECO:0000259" key="3">
    <source>
        <dbReference type="Pfam" id="PF01408"/>
    </source>
</evidence>
<dbReference type="EMBL" id="DVJN01000231">
    <property type="protein sequence ID" value="HIS93784.1"/>
    <property type="molecule type" value="Genomic_DNA"/>
</dbReference>
<dbReference type="InterPro" id="IPR055170">
    <property type="entry name" value="GFO_IDH_MocA-like_dom"/>
</dbReference>
<reference evidence="5" key="1">
    <citation type="submission" date="2020-10" db="EMBL/GenBank/DDBJ databases">
        <authorList>
            <person name="Gilroy R."/>
        </authorList>
    </citation>
    <scope>NUCLEOTIDE SEQUENCE</scope>
    <source>
        <strain evidence="5">13766</strain>
    </source>
</reference>
<dbReference type="PANTHER" id="PTHR43818">
    <property type="entry name" value="BCDNA.GH03377"/>
    <property type="match status" value="1"/>
</dbReference>
<dbReference type="Pfam" id="PF01408">
    <property type="entry name" value="GFO_IDH_MocA"/>
    <property type="match status" value="1"/>
</dbReference>
<feature type="domain" description="Gfo/Idh/MocA-like oxidoreductase N-terminal" evidence="3">
    <location>
        <begin position="4"/>
        <end position="120"/>
    </location>
</feature>
<keyword evidence="1" id="KW-0560">Oxidoreductase</keyword>
<name>A0A9D1G2A2_9FIRM</name>
<proteinExistence type="predicted"/>
<dbReference type="AlphaFoldDB" id="A0A9D1G2A2"/>
<evidence type="ECO:0000256" key="2">
    <source>
        <dbReference type="SAM" id="MobiDB-lite"/>
    </source>
</evidence>
<feature type="domain" description="GFO/IDH/MocA-like oxidoreductase" evidence="4">
    <location>
        <begin position="132"/>
        <end position="268"/>
    </location>
</feature>
<dbReference type="PANTHER" id="PTHR43818:SF11">
    <property type="entry name" value="BCDNA.GH03377"/>
    <property type="match status" value="1"/>
</dbReference>
<evidence type="ECO:0000313" key="5">
    <source>
        <dbReference type="EMBL" id="HIS93784.1"/>
    </source>
</evidence>
<dbReference type="GO" id="GO:0000166">
    <property type="term" value="F:nucleotide binding"/>
    <property type="evidence" value="ECO:0007669"/>
    <property type="project" value="InterPro"/>
</dbReference>
<accession>A0A9D1G2A2</accession>
<reference evidence="5" key="2">
    <citation type="journal article" date="2021" name="PeerJ">
        <title>Extensive microbial diversity within the chicken gut microbiome revealed by metagenomics and culture.</title>
        <authorList>
            <person name="Gilroy R."/>
            <person name="Ravi A."/>
            <person name="Getino M."/>
            <person name="Pursley I."/>
            <person name="Horton D.L."/>
            <person name="Alikhan N.F."/>
            <person name="Baker D."/>
            <person name="Gharbi K."/>
            <person name="Hall N."/>
            <person name="Watson M."/>
            <person name="Adriaenssens E.M."/>
            <person name="Foster-Nyarko E."/>
            <person name="Jarju S."/>
            <person name="Secka A."/>
            <person name="Antonio M."/>
            <person name="Oren A."/>
            <person name="Chaudhuri R.R."/>
            <person name="La Ragione R."/>
            <person name="Hildebrand F."/>
            <person name="Pallen M.J."/>
        </authorList>
    </citation>
    <scope>NUCLEOTIDE SEQUENCE</scope>
    <source>
        <strain evidence="5">13766</strain>
    </source>
</reference>